<keyword evidence="1" id="KW-1133">Transmembrane helix</keyword>
<evidence type="ECO:0000313" key="2">
    <source>
        <dbReference type="EMBL" id="TYS41013.1"/>
    </source>
</evidence>
<name>A0A5D4S5M0_9BACI</name>
<dbReference type="EMBL" id="VTES01000011">
    <property type="protein sequence ID" value="TYS57891.1"/>
    <property type="molecule type" value="Genomic_DNA"/>
</dbReference>
<protein>
    <submittedName>
        <fullName evidence="3">DUF4305 domain-containing protein</fullName>
    </submittedName>
</protein>
<feature type="transmembrane region" description="Helical" evidence="1">
    <location>
        <begin position="36"/>
        <end position="56"/>
    </location>
</feature>
<evidence type="ECO:0000313" key="5">
    <source>
        <dbReference type="Proteomes" id="UP000323732"/>
    </source>
</evidence>
<dbReference type="Proteomes" id="UP000322139">
    <property type="component" value="Unassembled WGS sequence"/>
</dbReference>
<dbReference type="GeneID" id="97347558"/>
<evidence type="ECO:0000313" key="4">
    <source>
        <dbReference type="Proteomes" id="UP000322139"/>
    </source>
</evidence>
<keyword evidence="1" id="KW-0812">Transmembrane</keyword>
<comment type="caution">
    <text evidence="3">The sequence shown here is derived from an EMBL/GenBank/DDBJ whole genome shotgun (WGS) entry which is preliminary data.</text>
</comment>
<dbReference type="RefSeq" id="WP_009795809.1">
    <property type="nucleotide sequence ID" value="NZ_CP160000.1"/>
</dbReference>
<sequence>MRQSPLFSGFIYIFLGVLFTYFAIQNINETGEWGFFTYLLVLLATFDFGSGLRMIAFHYKIKQIKNNQKK</sequence>
<dbReference type="Pfam" id="PF14146">
    <property type="entry name" value="DUF4305"/>
    <property type="match status" value="1"/>
</dbReference>
<gene>
    <name evidence="3" type="ORF">FZD47_23945</name>
    <name evidence="2" type="ORF">FZD51_24495</name>
</gene>
<organism evidence="3 5">
    <name type="scientific">Bacillus infantis</name>
    <dbReference type="NCBI Taxonomy" id="324767"/>
    <lineage>
        <taxon>Bacteria</taxon>
        <taxon>Bacillati</taxon>
        <taxon>Bacillota</taxon>
        <taxon>Bacilli</taxon>
        <taxon>Bacillales</taxon>
        <taxon>Bacillaceae</taxon>
        <taxon>Bacillus</taxon>
    </lineage>
</organism>
<dbReference type="EMBL" id="VTER01000020">
    <property type="protein sequence ID" value="TYS41013.1"/>
    <property type="molecule type" value="Genomic_DNA"/>
</dbReference>
<feature type="transmembrane region" description="Helical" evidence="1">
    <location>
        <begin position="7"/>
        <end position="24"/>
    </location>
</feature>
<reference evidence="4 5" key="1">
    <citation type="submission" date="2019-08" db="EMBL/GenBank/DDBJ databases">
        <title>Bacillus genomes from the desert of Cuatro Cienegas, Coahuila.</title>
        <authorList>
            <person name="Olmedo-Alvarez G."/>
        </authorList>
    </citation>
    <scope>NUCLEOTIDE SEQUENCE [LARGE SCALE GENOMIC DNA]</scope>
    <source>
        <strain evidence="3 5">CH37_1T</strain>
        <strain evidence="2 4">CH446_14T</strain>
    </source>
</reference>
<dbReference type="Proteomes" id="UP000323732">
    <property type="component" value="Unassembled WGS sequence"/>
</dbReference>
<dbReference type="AlphaFoldDB" id="A0A5D4S5M0"/>
<accession>A0A5D4S5M0</accession>
<evidence type="ECO:0000313" key="3">
    <source>
        <dbReference type="EMBL" id="TYS57891.1"/>
    </source>
</evidence>
<evidence type="ECO:0000256" key="1">
    <source>
        <dbReference type="SAM" id="Phobius"/>
    </source>
</evidence>
<proteinExistence type="predicted"/>
<dbReference type="InterPro" id="IPR025426">
    <property type="entry name" value="DUF4305"/>
</dbReference>
<keyword evidence="1" id="KW-0472">Membrane</keyword>